<organism evidence="1 2">
    <name type="scientific">Bacteroides faecis</name>
    <dbReference type="NCBI Taxonomy" id="674529"/>
    <lineage>
        <taxon>Bacteria</taxon>
        <taxon>Pseudomonadati</taxon>
        <taxon>Bacteroidota</taxon>
        <taxon>Bacteroidia</taxon>
        <taxon>Bacteroidales</taxon>
        <taxon>Bacteroidaceae</taxon>
        <taxon>Bacteroides</taxon>
    </lineage>
</organism>
<keyword evidence="1" id="KW-0614">Plasmid</keyword>
<dbReference type="Proteomes" id="UP001060104">
    <property type="component" value="Plasmid unnamed2"/>
</dbReference>
<evidence type="ECO:0000313" key="2">
    <source>
        <dbReference type="Proteomes" id="UP001060104"/>
    </source>
</evidence>
<name>A0ABY5TIP2_9BACE</name>
<keyword evidence="2" id="KW-1185">Reference proteome</keyword>
<proteinExistence type="predicted"/>
<gene>
    <name evidence="1" type="ORF">NXY30_29320</name>
</gene>
<evidence type="ECO:0008006" key="3">
    <source>
        <dbReference type="Google" id="ProtNLM"/>
    </source>
</evidence>
<sequence length="116" mass="13717">MNVRFIIDSSLFKRSMSIKANWNFPHLPRVGEQISPLVIMLNPEFDYVFAVEFLTDEARNDLEQRFSCNEKVEEDFKAWIYDVICESNIIESIHYVPNPEDYTEIIPEIYLGDLSY</sequence>
<accession>A0ABY5TIP2</accession>
<dbReference type="RefSeq" id="WP_138273598.1">
    <property type="nucleotide sequence ID" value="NZ_CP103143.1"/>
</dbReference>
<protein>
    <recommendedName>
        <fullName evidence="3">DUF4288 domain-containing protein</fullName>
    </recommendedName>
</protein>
<dbReference type="EMBL" id="CP103143">
    <property type="protein sequence ID" value="UVQ77660.1"/>
    <property type="molecule type" value="Genomic_DNA"/>
</dbReference>
<geneLocation type="plasmid" evidence="1 2">
    <name>unnamed2</name>
</geneLocation>
<reference evidence="1" key="1">
    <citation type="submission" date="2022-08" db="EMBL/GenBank/DDBJ databases">
        <title>Genome Sequencing of Bacteroides fragilis Group Isolates with Nanopore Technology.</title>
        <authorList>
            <person name="Tisza M.J."/>
            <person name="Smith D."/>
            <person name="Dekker J.P."/>
        </authorList>
    </citation>
    <scope>NUCLEOTIDE SEQUENCE</scope>
    <source>
        <strain evidence="1">BFG-527</strain>
        <plasmid evidence="1">unnamed2</plasmid>
    </source>
</reference>
<evidence type="ECO:0000313" key="1">
    <source>
        <dbReference type="EMBL" id="UVQ77660.1"/>
    </source>
</evidence>